<dbReference type="PROSITE" id="PS50097">
    <property type="entry name" value="BTB"/>
    <property type="match status" value="1"/>
</dbReference>
<keyword evidence="1" id="KW-0805">Transcription regulation</keyword>
<dbReference type="Pfam" id="PF03131">
    <property type="entry name" value="bZIP_Maf"/>
    <property type="match status" value="1"/>
</dbReference>
<comment type="caution">
    <text evidence="7">The sequence shown here is derived from an EMBL/GenBank/DDBJ whole genome shotgun (WGS) entry which is preliminary data.</text>
</comment>
<evidence type="ECO:0000313" key="8">
    <source>
        <dbReference type="Proteomes" id="UP001148018"/>
    </source>
</evidence>
<dbReference type="InterPro" id="IPR050457">
    <property type="entry name" value="ZnFinger_BTB_dom_contain"/>
</dbReference>
<dbReference type="SMART" id="SM00338">
    <property type="entry name" value="BRLZ"/>
    <property type="match status" value="1"/>
</dbReference>
<organism evidence="7 8">
    <name type="scientific">Muraenolepis orangiensis</name>
    <name type="common">Patagonian moray cod</name>
    <dbReference type="NCBI Taxonomy" id="630683"/>
    <lineage>
        <taxon>Eukaryota</taxon>
        <taxon>Metazoa</taxon>
        <taxon>Chordata</taxon>
        <taxon>Craniata</taxon>
        <taxon>Vertebrata</taxon>
        <taxon>Euteleostomi</taxon>
        <taxon>Actinopterygii</taxon>
        <taxon>Neopterygii</taxon>
        <taxon>Teleostei</taxon>
        <taxon>Neoteleostei</taxon>
        <taxon>Acanthomorphata</taxon>
        <taxon>Zeiogadaria</taxon>
        <taxon>Gadariae</taxon>
        <taxon>Gadiformes</taxon>
        <taxon>Muraenolepidoidei</taxon>
        <taxon>Muraenolepididae</taxon>
        <taxon>Muraenolepis</taxon>
    </lineage>
</organism>
<dbReference type="AlphaFoldDB" id="A0A9Q0DIQ1"/>
<dbReference type="PROSITE" id="PS50217">
    <property type="entry name" value="BZIP"/>
    <property type="match status" value="1"/>
</dbReference>
<keyword evidence="3" id="KW-0804">Transcription</keyword>
<feature type="region of interest" description="Disordered" evidence="4">
    <location>
        <begin position="166"/>
        <end position="195"/>
    </location>
</feature>
<dbReference type="SUPFAM" id="SSF47454">
    <property type="entry name" value="A DNA-binding domain in eukaryotic transcription factors"/>
    <property type="match status" value="1"/>
</dbReference>
<evidence type="ECO:0008006" key="9">
    <source>
        <dbReference type="Google" id="ProtNLM"/>
    </source>
</evidence>
<feature type="region of interest" description="Disordered" evidence="4">
    <location>
        <begin position="264"/>
        <end position="291"/>
    </location>
</feature>
<feature type="domain" description="BZIP" evidence="6">
    <location>
        <begin position="566"/>
        <end position="612"/>
    </location>
</feature>
<evidence type="ECO:0000256" key="4">
    <source>
        <dbReference type="SAM" id="MobiDB-lite"/>
    </source>
</evidence>
<protein>
    <recommendedName>
        <fullName evidence="9">BTB domain-containing protein</fullName>
    </recommendedName>
</protein>
<dbReference type="OrthoDB" id="6365358at2759"/>
<dbReference type="PANTHER" id="PTHR46105:SF23">
    <property type="entry name" value="TRANSCRIPTION REGULATOR PROTEIN BACH1"/>
    <property type="match status" value="1"/>
</dbReference>
<dbReference type="InterPro" id="IPR000210">
    <property type="entry name" value="BTB/POZ_dom"/>
</dbReference>
<dbReference type="InterPro" id="IPR004826">
    <property type="entry name" value="bZIP_Maf"/>
</dbReference>
<gene>
    <name evidence="7" type="ORF">NHX12_010735</name>
</gene>
<keyword evidence="8" id="KW-1185">Reference proteome</keyword>
<dbReference type="Gene3D" id="3.30.710.10">
    <property type="entry name" value="Potassium Channel Kv1.1, Chain A"/>
    <property type="match status" value="1"/>
</dbReference>
<evidence type="ECO:0000256" key="3">
    <source>
        <dbReference type="ARBA" id="ARBA00023163"/>
    </source>
</evidence>
<dbReference type="InterPro" id="IPR008917">
    <property type="entry name" value="TF_DNA-bd_sf"/>
</dbReference>
<feature type="region of interest" description="Disordered" evidence="4">
    <location>
        <begin position="489"/>
        <end position="514"/>
    </location>
</feature>
<feature type="region of interest" description="Disordered" evidence="4">
    <location>
        <begin position="385"/>
        <end position="435"/>
    </location>
</feature>
<evidence type="ECO:0000256" key="2">
    <source>
        <dbReference type="ARBA" id="ARBA00023125"/>
    </source>
</evidence>
<dbReference type="PANTHER" id="PTHR46105">
    <property type="entry name" value="AGAP004733-PA"/>
    <property type="match status" value="1"/>
</dbReference>
<dbReference type="PROSITE" id="PS00036">
    <property type="entry name" value="BZIP_BASIC"/>
    <property type="match status" value="1"/>
</dbReference>
<evidence type="ECO:0000313" key="7">
    <source>
        <dbReference type="EMBL" id="KAJ3589894.1"/>
    </source>
</evidence>
<evidence type="ECO:0000259" key="5">
    <source>
        <dbReference type="PROSITE" id="PS50097"/>
    </source>
</evidence>
<dbReference type="EMBL" id="JANIIK010000115">
    <property type="protein sequence ID" value="KAJ3589894.1"/>
    <property type="molecule type" value="Genomic_DNA"/>
</dbReference>
<dbReference type="InterPro" id="IPR011333">
    <property type="entry name" value="SKP1/BTB/POZ_sf"/>
</dbReference>
<dbReference type="Gene3D" id="1.10.880.10">
    <property type="entry name" value="Transcription factor, Skn-1-like, DNA-binding domain"/>
    <property type="match status" value="1"/>
</dbReference>
<dbReference type="GO" id="GO:0000978">
    <property type="term" value="F:RNA polymerase II cis-regulatory region sequence-specific DNA binding"/>
    <property type="evidence" value="ECO:0007669"/>
    <property type="project" value="TreeGrafter"/>
</dbReference>
<name>A0A9Q0DIQ1_9TELE</name>
<dbReference type="InterPro" id="IPR004827">
    <property type="entry name" value="bZIP"/>
</dbReference>
<keyword evidence="2" id="KW-0238">DNA-binding</keyword>
<accession>A0A9Q0DIQ1</accession>
<feature type="compositionally biased region" description="Basic and acidic residues" evidence="4">
    <location>
        <begin position="396"/>
        <end position="410"/>
    </location>
</feature>
<proteinExistence type="predicted"/>
<feature type="compositionally biased region" description="Polar residues" evidence="4">
    <location>
        <begin position="332"/>
        <end position="341"/>
    </location>
</feature>
<dbReference type="SMART" id="SM00225">
    <property type="entry name" value="BTB"/>
    <property type="match status" value="1"/>
</dbReference>
<dbReference type="Pfam" id="PF00651">
    <property type="entry name" value="BTB"/>
    <property type="match status" value="1"/>
</dbReference>
<feature type="region of interest" description="Disordered" evidence="4">
    <location>
        <begin position="323"/>
        <end position="343"/>
    </location>
</feature>
<evidence type="ECO:0000259" key="6">
    <source>
        <dbReference type="PROSITE" id="PS50217"/>
    </source>
</evidence>
<dbReference type="GO" id="GO:0000981">
    <property type="term" value="F:DNA-binding transcription factor activity, RNA polymerase II-specific"/>
    <property type="evidence" value="ECO:0007669"/>
    <property type="project" value="TreeGrafter"/>
</dbReference>
<dbReference type="SUPFAM" id="SSF54695">
    <property type="entry name" value="POZ domain"/>
    <property type="match status" value="1"/>
</dbReference>
<evidence type="ECO:0000256" key="1">
    <source>
        <dbReference type="ARBA" id="ARBA00023015"/>
    </source>
</evidence>
<reference evidence="7" key="1">
    <citation type="submission" date="2022-07" db="EMBL/GenBank/DDBJ databases">
        <title>Chromosome-level genome of Muraenolepis orangiensis.</title>
        <authorList>
            <person name="Kim J."/>
        </authorList>
    </citation>
    <scope>NUCLEOTIDE SEQUENCE</scope>
    <source>
        <strain evidence="7">KU_S4_2022</strain>
        <tissue evidence="7">Muscle</tissue>
    </source>
</reference>
<feature type="domain" description="BTB" evidence="5">
    <location>
        <begin position="43"/>
        <end position="109"/>
    </location>
</feature>
<sequence length="708" mass="77026">MSLDAMSPPAAAPPWSVFTFESRTHCLSVLGHLDQQRRHHLLCDVTVTVDGRSFPAHRSVLAACSEYFANAASKHLYHGAILSLPLQVTAAGFEPLLKFAYTSKLLFSKRDVLEVRSAASILGFRDLDHACFDFLLPKFFSCGRSSALFPGNLCCKKECKRWLSKENDGPPNDIGDNDPKPVSESTSDQGAGRLDYQSVIGTTGIKKSDRPEETNDAKFQLDCCTEEALDLPAGPAAPLSGHSAHGCEDQSESTVENHRKAAAVHGGGSGKATEEEPVEPHQLTQKSCRSDQRAVGAVADDVEASGKWETKPPVPVTHLRDRAEDRADHSGASATPGQTSPGLILHHPLPELSRRWGGSSAGPVETFVPEVEADGENCRAATLTVASRSEAEEERSEGREEAVTLKREPDLGGIEPGRGFPSLEEVPGDGARERSGAEMEVAEHLAEGLSTGRPPLLLPVHRGSVGSAPGPFRQDLGPERAESCEIAGMSPARRGPPCVSPLNSGEEVDSETESEGDDLCALEKARQVRLPFSVEFIVDLSKNDFQQLLKQHALNLEQLEFVHDMRRRSKNRMAAQRCRKRKLDCIYNLECEINKLRTEKQRMLAEQGGLHQLKIKSWQALSTLCHKMCSEASLLPEQLQVLAKYTSADCPLASLIPHMDATLPWAQASLSACASDPDVNEAYPWRWSNPSGDVFGPRGILRGSPEDL</sequence>
<dbReference type="Proteomes" id="UP001148018">
    <property type="component" value="Unassembled WGS sequence"/>
</dbReference>